<dbReference type="AlphaFoldDB" id="A0A8K0DIQ8"/>
<dbReference type="OrthoDB" id="6723241at2759"/>
<name>A0A8K0DIQ8_IGNLU</name>
<sequence>MYLQDMQELPTKMDPAEFKKFTGGYFTARRSDVFFSGIFTDQTIEQTLLKSMSVEGGPFKRGVTEGVVYKWIKGVIFSKDIIEGIEEFCNISFKKKLSTR</sequence>
<organism evidence="1 2">
    <name type="scientific">Ignelater luminosus</name>
    <name type="common">Cucubano</name>
    <name type="synonym">Pyrophorus luminosus</name>
    <dbReference type="NCBI Taxonomy" id="2038154"/>
    <lineage>
        <taxon>Eukaryota</taxon>
        <taxon>Metazoa</taxon>
        <taxon>Ecdysozoa</taxon>
        <taxon>Arthropoda</taxon>
        <taxon>Hexapoda</taxon>
        <taxon>Insecta</taxon>
        <taxon>Pterygota</taxon>
        <taxon>Neoptera</taxon>
        <taxon>Endopterygota</taxon>
        <taxon>Coleoptera</taxon>
        <taxon>Polyphaga</taxon>
        <taxon>Elateriformia</taxon>
        <taxon>Elateroidea</taxon>
        <taxon>Elateridae</taxon>
        <taxon>Agrypninae</taxon>
        <taxon>Pyrophorini</taxon>
        <taxon>Ignelater</taxon>
    </lineage>
</organism>
<proteinExistence type="predicted"/>
<evidence type="ECO:0000313" key="1">
    <source>
        <dbReference type="EMBL" id="KAF2904041.1"/>
    </source>
</evidence>
<gene>
    <name evidence="1" type="ORF">ILUMI_02138</name>
</gene>
<dbReference type="EMBL" id="VTPC01000874">
    <property type="protein sequence ID" value="KAF2904041.1"/>
    <property type="molecule type" value="Genomic_DNA"/>
</dbReference>
<comment type="caution">
    <text evidence="1">The sequence shown here is derived from an EMBL/GenBank/DDBJ whole genome shotgun (WGS) entry which is preliminary data.</text>
</comment>
<accession>A0A8K0DIQ8</accession>
<dbReference type="Proteomes" id="UP000801492">
    <property type="component" value="Unassembled WGS sequence"/>
</dbReference>
<reference evidence="1" key="1">
    <citation type="submission" date="2019-08" db="EMBL/GenBank/DDBJ databases">
        <title>The genome of the North American firefly Photinus pyralis.</title>
        <authorList>
            <consortium name="Photinus pyralis genome working group"/>
            <person name="Fallon T.R."/>
            <person name="Sander Lower S.E."/>
            <person name="Weng J.-K."/>
        </authorList>
    </citation>
    <scope>NUCLEOTIDE SEQUENCE</scope>
    <source>
        <strain evidence="1">TRF0915ILg1</strain>
        <tissue evidence="1">Whole body</tissue>
    </source>
</reference>
<keyword evidence="2" id="KW-1185">Reference proteome</keyword>
<protein>
    <submittedName>
        <fullName evidence="1">Uncharacterized protein</fullName>
    </submittedName>
</protein>
<evidence type="ECO:0000313" key="2">
    <source>
        <dbReference type="Proteomes" id="UP000801492"/>
    </source>
</evidence>